<proteinExistence type="predicted"/>
<dbReference type="EMBL" id="LXQA011173489">
    <property type="protein sequence ID" value="MCI87714.1"/>
    <property type="molecule type" value="Genomic_DNA"/>
</dbReference>
<feature type="non-terminal residue" evidence="1">
    <location>
        <position position="1"/>
    </location>
</feature>
<reference evidence="1 2" key="1">
    <citation type="journal article" date="2018" name="Front. Plant Sci.">
        <title>Red Clover (Trifolium pratense) and Zigzag Clover (T. medium) - A Picture of Genomic Similarities and Differences.</title>
        <authorList>
            <person name="Dluhosova J."/>
            <person name="Istvanek J."/>
            <person name="Nedelnik J."/>
            <person name="Repkova J."/>
        </authorList>
    </citation>
    <scope>NUCLEOTIDE SEQUENCE [LARGE SCALE GENOMIC DNA]</scope>
    <source>
        <strain evidence="2">cv. 10/8</strain>
        <tissue evidence="1">Leaf</tissue>
    </source>
</reference>
<name>A0A392VH36_9FABA</name>
<comment type="caution">
    <text evidence="1">The sequence shown here is derived from an EMBL/GenBank/DDBJ whole genome shotgun (WGS) entry which is preliminary data.</text>
</comment>
<protein>
    <submittedName>
        <fullName evidence="1">Uncharacterized protein</fullName>
    </submittedName>
</protein>
<keyword evidence="2" id="KW-1185">Reference proteome</keyword>
<dbReference type="Proteomes" id="UP000265520">
    <property type="component" value="Unassembled WGS sequence"/>
</dbReference>
<organism evidence="1 2">
    <name type="scientific">Trifolium medium</name>
    <dbReference type="NCBI Taxonomy" id="97028"/>
    <lineage>
        <taxon>Eukaryota</taxon>
        <taxon>Viridiplantae</taxon>
        <taxon>Streptophyta</taxon>
        <taxon>Embryophyta</taxon>
        <taxon>Tracheophyta</taxon>
        <taxon>Spermatophyta</taxon>
        <taxon>Magnoliopsida</taxon>
        <taxon>eudicotyledons</taxon>
        <taxon>Gunneridae</taxon>
        <taxon>Pentapetalae</taxon>
        <taxon>rosids</taxon>
        <taxon>fabids</taxon>
        <taxon>Fabales</taxon>
        <taxon>Fabaceae</taxon>
        <taxon>Papilionoideae</taxon>
        <taxon>50 kb inversion clade</taxon>
        <taxon>NPAAA clade</taxon>
        <taxon>Hologalegina</taxon>
        <taxon>IRL clade</taxon>
        <taxon>Trifolieae</taxon>
        <taxon>Trifolium</taxon>
    </lineage>
</organism>
<evidence type="ECO:0000313" key="2">
    <source>
        <dbReference type="Proteomes" id="UP000265520"/>
    </source>
</evidence>
<sequence>GDGALHANAEEAWTLLCQLRTAQERMARRASLLEGCTRKARSSARRAASS</sequence>
<feature type="non-terminal residue" evidence="1">
    <location>
        <position position="50"/>
    </location>
</feature>
<accession>A0A392VH36</accession>
<dbReference type="AlphaFoldDB" id="A0A392VH36"/>
<evidence type="ECO:0000313" key="1">
    <source>
        <dbReference type="EMBL" id="MCI87714.1"/>
    </source>
</evidence>